<evidence type="ECO:0000313" key="7">
    <source>
        <dbReference type="Proteomes" id="UP000825051"/>
    </source>
</evidence>
<proteinExistence type="predicted"/>
<evidence type="ECO:0000313" key="6">
    <source>
        <dbReference type="EMBL" id="QYM77948.1"/>
    </source>
</evidence>
<evidence type="ECO:0000256" key="2">
    <source>
        <dbReference type="ARBA" id="ARBA00022723"/>
    </source>
</evidence>
<keyword evidence="7" id="KW-1185">Reference proteome</keyword>
<dbReference type="SUPFAM" id="SSF53649">
    <property type="entry name" value="Alkaline phosphatase-like"/>
    <property type="match status" value="1"/>
</dbReference>
<protein>
    <submittedName>
        <fullName evidence="6">Alkaline phosphatase family protein</fullName>
    </submittedName>
</protein>
<evidence type="ECO:0000256" key="5">
    <source>
        <dbReference type="PIRSR" id="PIRSR031924-51"/>
    </source>
</evidence>
<keyword evidence="3" id="KW-0732">Signal</keyword>
<dbReference type="InterPro" id="IPR026263">
    <property type="entry name" value="Alkaline_phosphatase_prok"/>
</dbReference>
<organism evidence="6 7">
    <name type="scientific">Horticoccus luteus</name>
    <dbReference type="NCBI Taxonomy" id="2862869"/>
    <lineage>
        <taxon>Bacteria</taxon>
        <taxon>Pseudomonadati</taxon>
        <taxon>Verrucomicrobiota</taxon>
        <taxon>Opitutia</taxon>
        <taxon>Opitutales</taxon>
        <taxon>Opitutaceae</taxon>
        <taxon>Horticoccus</taxon>
    </lineage>
</organism>
<dbReference type="InterPro" id="IPR017850">
    <property type="entry name" value="Alkaline_phosphatase_core_sf"/>
</dbReference>
<evidence type="ECO:0000256" key="4">
    <source>
        <dbReference type="PIRSR" id="PIRSR031924-50"/>
    </source>
</evidence>
<dbReference type="PIRSF" id="PIRSF031924">
    <property type="entry name" value="Pi-irrepressible_AP"/>
    <property type="match status" value="1"/>
</dbReference>
<gene>
    <name evidence="6" type="ORF">K0B96_11560</name>
</gene>
<dbReference type="Pfam" id="PF01663">
    <property type="entry name" value="Phosphodiest"/>
    <property type="match status" value="1"/>
</dbReference>
<dbReference type="Gene3D" id="3.30.1360.150">
    <property type="match status" value="1"/>
</dbReference>
<dbReference type="AlphaFoldDB" id="A0A8F9XIT9"/>
<dbReference type="PANTHER" id="PTHR10151">
    <property type="entry name" value="ECTONUCLEOTIDE PYROPHOSPHATASE/PHOSPHODIESTERASE"/>
    <property type="match status" value="1"/>
</dbReference>
<dbReference type="CDD" id="cd16016">
    <property type="entry name" value="AP-SPAP"/>
    <property type="match status" value="1"/>
</dbReference>
<dbReference type="Gene3D" id="3.40.720.10">
    <property type="entry name" value="Alkaline Phosphatase, subunit A"/>
    <property type="match status" value="1"/>
</dbReference>
<evidence type="ECO:0000256" key="1">
    <source>
        <dbReference type="ARBA" id="ARBA00022553"/>
    </source>
</evidence>
<dbReference type="KEGG" id="ole:K0B96_11560"/>
<evidence type="ECO:0000256" key="3">
    <source>
        <dbReference type="ARBA" id="ARBA00022729"/>
    </source>
</evidence>
<dbReference type="InterPro" id="IPR002591">
    <property type="entry name" value="Phosphodiest/P_Trfase"/>
</dbReference>
<dbReference type="Proteomes" id="UP000825051">
    <property type="component" value="Chromosome"/>
</dbReference>
<feature type="binding site" evidence="5">
    <location>
        <position position="90"/>
    </location>
    <ligand>
        <name>substrate</name>
    </ligand>
</feature>
<dbReference type="PANTHER" id="PTHR10151:SF120">
    <property type="entry name" value="BIS(5'-ADENOSYL)-TRIPHOSPHATASE"/>
    <property type="match status" value="1"/>
</dbReference>
<dbReference type="GO" id="GO:0046872">
    <property type="term" value="F:metal ion binding"/>
    <property type="evidence" value="ECO:0007669"/>
    <property type="project" value="UniProtKB-KW"/>
</dbReference>
<dbReference type="GO" id="GO:0004035">
    <property type="term" value="F:alkaline phosphatase activity"/>
    <property type="evidence" value="ECO:0007669"/>
    <property type="project" value="InterPro"/>
</dbReference>
<name>A0A8F9XIT9_9BACT</name>
<reference evidence="6" key="1">
    <citation type="submission" date="2021-08" db="EMBL/GenBank/DDBJ databases">
        <title>Genome of a novel bacterium of the phylum Verrucomicrobia, Oleiharenicola sp. KSB-15.</title>
        <authorList>
            <person name="Chung J.-H."/>
            <person name="Ahn J.-H."/>
            <person name="Yoon Y."/>
            <person name="Kim D.-Y."/>
            <person name="An S.-H."/>
            <person name="Park I."/>
            <person name="Yeon J."/>
        </authorList>
    </citation>
    <scope>NUCLEOTIDE SEQUENCE</scope>
    <source>
        <strain evidence="6">KSB-15</strain>
    </source>
</reference>
<feature type="active site" description="Phosphothreonine intermediate" evidence="4">
    <location>
        <position position="69"/>
    </location>
</feature>
<accession>A0A8F9XIT9</accession>
<keyword evidence="1 4" id="KW-0597">Phosphoprotein</keyword>
<sequence>MLLAGVFSASAGTKEAPPPALVVVISIDQFRHDYLERFAPYFGREGFRRLQEQGADFVDCHFRHSITYTGPGHAVMLTGVHANVGGIIANEWLEGEEMTRVNCVEDRSVSIIGQAAGDDAPAAVTAAKGRSPAHLLADTVGDELKMARANRPRVIGVSNKDRAAILMSGKLADAAYWMEGGRVVSSTYYGPKLPAWLVAFNAEGRVEKYFNRVWDRALPEKDYALQDVDDMAGESDGLGLTRVFPHRITGGADRITPAFYSAFNTSPFSLEFLTDLAVATLRNEQLGQRGTTDVLTVSYSATDYVGHAYGPDSQEMMDMVVRLDGQLARLLAAVDQQVGLAHCTIVLTADHGAAPTPEHIHAISPHFDAGRFDGGKMTGAAEQALIAQFGPAPADGHWVVRDGLSLRLVAATLRARHVAANEAQRVAAEAVAALPFVQAVYTRTQLERGEVHDELGARMLLSFNAARSGDVLMQPKPFWIDKTPAGTTHGSPYNYDTHVPMLWFGVGVKPGRYVERVGVDDIAPTLARILGVPAPPRAEGRVLF</sequence>
<dbReference type="RefSeq" id="WP_220161052.1">
    <property type="nucleotide sequence ID" value="NZ_CP080507.1"/>
</dbReference>
<keyword evidence="2" id="KW-0479">Metal-binding</keyword>
<feature type="binding site" evidence="5">
    <location>
        <begin position="160"/>
        <end position="162"/>
    </location>
    <ligand>
        <name>substrate</name>
    </ligand>
</feature>
<dbReference type="EMBL" id="CP080507">
    <property type="protein sequence ID" value="QYM77948.1"/>
    <property type="molecule type" value="Genomic_DNA"/>
</dbReference>